<organism evidence="5 6">
    <name type="scientific">Microbacterium pumilum</name>
    <dbReference type="NCBI Taxonomy" id="344165"/>
    <lineage>
        <taxon>Bacteria</taxon>
        <taxon>Bacillati</taxon>
        <taxon>Actinomycetota</taxon>
        <taxon>Actinomycetes</taxon>
        <taxon>Micrococcales</taxon>
        <taxon>Microbacteriaceae</taxon>
        <taxon>Microbacterium</taxon>
    </lineage>
</organism>
<feature type="domain" description="DUF5979" evidence="3">
    <location>
        <begin position="1254"/>
        <end position="1351"/>
    </location>
</feature>
<gene>
    <name evidence="5" type="ORF">GCM10009777_11980</name>
</gene>
<feature type="domain" description="DUF7927" evidence="4">
    <location>
        <begin position="1978"/>
        <end position="2105"/>
    </location>
</feature>
<keyword evidence="1" id="KW-1133">Transmembrane helix</keyword>
<dbReference type="InterPro" id="IPR047995">
    <property type="entry name" value="Choice_anch_K"/>
</dbReference>
<dbReference type="NCBIfam" id="TIGR01451">
    <property type="entry name" value="B_ant_repeat"/>
    <property type="match status" value="1"/>
</dbReference>
<evidence type="ECO:0000259" key="3">
    <source>
        <dbReference type="Pfam" id="PF19407"/>
    </source>
</evidence>
<feature type="domain" description="DUF5979" evidence="3">
    <location>
        <begin position="598"/>
        <end position="703"/>
    </location>
</feature>
<feature type="domain" description="DUF5979" evidence="3">
    <location>
        <begin position="1027"/>
        <end position="1138"/>
    </location>
</feature>
<feature type="transmembrane region" description="Helical" evidence="1">
    <location>
        <begin position="2122"/>
        <end position="2144"/>
    </location>
</feature>
<name>A0ABN2S4C2_9MICO</name>
<dbReference type="Gene3D" id="2.60.40.1170">
    <property type="entry name" value="Mu homology domain, subdomain B"/>
    <property type="match status" value="1"/>
</dbReference>
<feature type="domain" description="SpaA-like prealbumin fold" evidence="2">
    <location>
        <begin position="379"/>
        <end position="482"/>
    </location>
</feature>
<reference evidence="5 6" key="1">
    <citation type="journal article" date="2019" name="Int. J. Syst. Evol. Microbiol.">
        <title>The Global Catalogue of Microorganisms (GCM) 10K type strain sequencing project: providing services to taxonomists for standard genome sequencing and annotation.</title>
        <authorList>
            <consortium name="The Broad Institute Genomics Platform"/>
            <consortium name="The Broad Institute Genome Sequencing Center for Infectious Disease"/>
            <person name="Wu L."/>
            <person name="Ma J."/>
        </authorList>
    </citation>
    <scope>NUCLEOTIDE SEQUENCE [LARGE SCALE GENOMIC DNA]</scope>
    <source>
        <strain evidence="5 6">JCM 14902</strain>
    </source>
</reference>
<dbReference type="Pfam" id="PF25549">
    <property type="entry name" value="DUF7927"/>
    <property type="match status" value="1"/>
</dbReference>
<evidence type="ECO:0000256" key="1">
    <source>
        <dbReference type="SAM" id="Phobius"/>
    </source>
</evidence>
<feature type="domain" description="DUF5979" evidence="3">
    <location>
        <begin position="492"/>
        <end position="591"/>
    </location>
</feature>
<feature type="domain" description="DUF5979" evidence="3">
    <location>
        <begin position="1148"/>
        <end position="1244"/>
    </location>
</feature>
<feature type="domain" description="DUF5979" evidence="3">
    <location>
        <begin position="1709"/>
        <end position="1803"/>
    </location>
</feature>
<evidence type="ECO:0000259" key="4">
    <source>
        <dbReference type="Pfam" id="PF25549"/>
    </source>
</evidence>
<keyword evidence="1" id="KW-0472">Membrane</keyword>
<keyword evidence="6" id="KW-1185">Reference proteome</keyword>
<feature type="domain" description="DUF5979" evidence="3">
    <location>
        <begin position="810"/>
        <end position="905"/>
    </location>
</feature>
<dbReference type="NCBIfam" id="NF038131">
    <property type="entry name" value="choice_anch_K"/>
    <property type="match status" value="1"/>
</dbReference>
<accession>A0ABN2S4C2</accession>
<sequence>MAQRTARKRLRSVLAMLVVGVVAASSVLYSSTVGPVPAASAATVSLGTVQGQLANQEGVDNGTSGNCIRYSPANTSTSSGVVAAPNEALTAHGRPGQSTSSCPANLSTSSQSAVGFRPSSVSSVTDGAPFLIGRMVHYNNPVYADDRYFTGDLRATLTGFASPNTLTFNWTLDETPNTGAGNCCNDILTFTNQISNVTLSQGGLTFKLVMLGFIGTGTSTTCPVTPVGTPQNVFSTVEGTQTHACMYAAIAQERSLRIVKNVVGSPPGAPSFAFTSTSTLDGSPWSNSAFNLANGGTVQRSLVSGNTVTVAETDPGDDRWSLSALVCQEYNAAGQLVTIPGSTNVAARKVTLANVPPPAYLPDPSITCTFTNTYTPRTTLTLVKQVQGGAASPALWTLTATGTSGAAAGTVISGPSGSDAVTSKRVIAGTYQLSEQGTGAAETGFVQVGNWTCTAGGTSYPVTATGIVTLPDLPAATTVTCAVVNRQATGSLQISKVVDDPVGGYTGGATKTFSGTYDCGAGYSGTFTTLTTSAPVTVSGIPAGRSCLVTENPPTGGLLNASFAWGAPAYSTQPVTVSDQQTATVTITNQVEQRFGTFAVTKSVEGPGGYIGGSARVFPVAYSCTLTNGPTTSGTINATTATATTPTAPIPAGSVCSFSETLTTQPDDFADPSYAWTGSAIAPTSVTIGDGASTSITVTNTYARETGELIIAKVVDGDGYIGTGEPFVVTYDCGVARGQVTVASGGSTSVTVPAGNSCAVQEQTPDPGLLSPAYVWGTPTWAPGITAIVPANGSATLTVTNPTIAVFGTVRVTKSISGETAGVTAQASFDIGLSCDNGYTATIPVGVGGAATTPDLPVGTTCDISETSPTGGLIDGSYAWGNPVVSPASVTITDPGQVVAVTVDNPVVRVTGALTITKAVVAPDGVVDPGRVFDITYSCVYGADAPVSASVALTEGSSQTVTGLLLGSTCTVREDDATLVAPPNAGDPSYVWLPPSYDPGTSVVVESATTPAAVTVTNTVDRLDGTFRLTKSVVGAGKDAGYDGGGFTFSVVCSLGGATLLDDIAVIADGENWAPPDGVDLPLGTTCTIAETATPDPTSPAFGWDPVEFSIGGAPAGGPSVDFALNDATVPVQINATNPITPRTGSVGIQKDVTGEVGGLAAGATFVVNLNCGLGFVYQVTVPADGIATQSGIPAGSTCVAVEAPPDPSQLVDASYAWGPPVYTPADATIAVPVDGTATVQVENPIERVLVPLRLVKTVAGAQGVVDPDQTYPVTWSCTYGGSSFGGSVDVTAGAAGVELADDVPVTADCSATEGDLGAPSADPAFRWLAATVTGVTVSAGGPNVITVANTLVRDSGSVLVRKLVTGQTQGYVNLGGGADDFTLHGSCTVPDAPEIATRYADGVIADGGEVPITASIGWTCSGYEDTPSNDLLVDSSYAWGAPVLTWGPAADTQPPAPTPENTGPFVLTRDDPTIAFWAVNPIVRVSSPFQITKDVVDPFGAVDSGATFTGTYSCVYGTDAPITGVWSLVAGGTFTGPDVLLESVCTVTEDDPGTEGLPDASFEWLEPTVSDPVTVVAGGTATVTVTNTVGRLYAGLDVAKVLVDPDGGVVPDAAFAGTWTCLLGDAVFSDRFAVTANATVTAFAPADERVPASAVCTITEDTPDPADLVDGSFGWNEPTYSPDDVELTSGETALLSVANSVHRVYSNVRVVKAVTGPGSDLVPVDRVFTGTVTCVYGSDDPVVGTWQATTAAEWEQGGILVGSVCTATEDVPGAQGQPVEGDPSYTWEPAIVSGPIVVTRTNRAIPDVELAPPILVTNPIRRVFGEFFLTKLVTGNVEGIVDRSQSYPMTWECVPGTGDPLGGDFALSEGERIVVGPDTDPPVTIPVGSVCTLTEPLTTMPALLDDAWHWNAPGFTVEGLASQPEPVTEPCDDSGTLPCLGARAVVISMPHPQEDIPDPTIGLEIINSVDRSAGAFSVHKTSDPPTGTTIRPGDAVTYTITVDSTGTVPVHDVVVTDDLAAVLPFGAVSATSPPTGTAALVDAAASKLVWTIGTLTPGQSVTLTYRLTVAGDAWHATIRNAALATADVPPSTCADLFDPACTTEHNTPPKPPPLPPTGGTIAVAAVWVGAGLLILGTGVVFVVRSRRRTDSAPER</sequence>
<dbReference type="Pfam" id="PF19403">
    <property type="entry name" value="SpaA_2"/>
    <property type="match status" value="1"/>
</dbReference>
<dbReference type="Pfam" id="PF19407">
    <property type="entry name" value="DUF5979"/>
    <property type="match status" value="12"/>
</dbReference>
<dbReference type="Proteomes" id="UP001500326">
    <property type="component" value="Unassembled WGS sequence"/>
</dbReference>
<feature type="domain" description="DUF5979" evidence="3">
    <location>
        <begin position="711"/>
        <end position="801"/>
    </location>
</feature>
<evidence type="ECO:0000313" key="5">
    <source>
        <dbReference type="EMBL" id="GAA1980150.1"/>
    </source>
</evidence>
<evidence type="ECO:0000313" key="6">
    <source>
        <dbReference type="Proteomes" id="UP001500326"/>
    </source>
</evidence>
<feature type="domain" description="DUF5979" evidence="3">
    <location>
        <begin position="1598"/>
        <end position="1702"/>
    </location>
</feature>
<evidence type="ECO:0000259" key="2">
    <source>
        <dbReference type="Pfam" id="PF19403"/>
    </source>
</evidence>
<feature type="domain" description="DUF5979" evidence="3">
    <location>
        <begin position="1830"/>
        <end position="1920"/>
    </location>
</feature>
<dbReference type="RefSeq" id="WP_344059470.1">
    <property type="nucleotide sequence ID" value="NZ_BAAAOH010000001.1"/>
</dbReference>
<keyword evidence="1" id="KW-0812">Transmembrane</keyword>
<comment type="caution">
    <text evidence="5">The sequence shown here is derived from an EMBL/GenBank/DDBJ whole genome shotgun (WGS) entry which is preliminary data.</text>
</comment>
<evidence type="ECO:0008006" key="7">
    <source>
        <dbReference type="Google" id="ProtNLM"/>
    </source>
</evidence>
<dbReference type="InterPro" id="IPR046022">
    <property type="entry name" value="DUF5979"/>
</dbReference>
<dbReference type="InterPro" id="IPR045826">
    <property type="entry name" value="SpaA_PFL_dom_2"/>
</dbReference>
<feature type="domain" description="DUF5979" evidence="3">
    <location>
        <begin position="1490"/>
        <end position="1590"/>
    </location>
</feature>
<dbReference type="InterPro" id="IPR057687">
    <property type="entry name" value="DUF7927"/>
</dbReference>
<dbReference type="EMBL" id="BAAAOH010000001">
    <property type="protein sequence ID" value="GAA1980150.1"/>
    <property type="molecule type" value="Genomic_DNA"/>
</dbReference>
<feature type="domain" description="DUF5979" evidence="3">
    <location>
        <begin position="914"/>
        <end position="1021"/>
    </location>
</feature>
<dbReference type="InterPro" id="IPR047589">
    <property type="entry name" value="DUF11_rpt"/>
</dbReference>
<protein>
    <recommendedName>
        <fullName evidence="7">Gram-positive cocci surface proteins LPxTG domain-containing protein</fullName>
    </recommendedName>
</protein>
<proteinExistence type="predicted"/>